<keyword evidence="2" id="KW-1185">Reference proteome</keyword>
<dbReference type="AlphaFoldDB" id="A0A6A6U9A9"/>
<name>A0A6A6U9A9_9PEZI</name>
<protein>
    <submittedName>
        <fullName evidence="1">Uncharacterized protein</fullName>
    </submittedName>
</protein>
<dbReference type="EMBL" id="MU004237">
    <property type="protein sequence ID" value="KAF2667893.1"/>
    <property type="molecule type" value="Genomic_DNA"/>
</dbReference>
<evidence type="ECO:0000313" key="1">
    <source>
        <dbReference type="EMBL" id="KAF2667893.1"/>
    </source>
</evidence>
<organism evidence="1 2">
    <name type="scientific">Microthyrium microscopicum</name>
    <dbReference type="NCBI Taxonomy" id="703497"/>
    <lineage>
        <taxon>Eukaryota</taxon>
        <taxon>Fungi</taxon>
        <taxon>Dikarya</taxon>
        <taxon>Ascomycota</taxon>
        <taxon>Pezizomycotina</taxon>
        <taxon>Dothideomycetes</taxon>
        <taxon>Dothideomycetes incertae sedis</taxon>
        <taxon>Microthyriales</taxon>
        <taxon>Microthyriaceae</taxon>
        <taxon>Microthyrium</taxon>
    </lineage>
</organism>
<proteinExistence type="predicted"/>
<evidence type="ECO:0000313" key="2">
    <source>
        <dbReference type="Proteomes" id="UP000799302"/>
    </source>
</evidence>
<sequence length="175" mass="19624">MYYGVPIQEIAKKGTKTRMRQLERLKSSGEQEAALPSKSYLKTVLSPCHPDGYSLLSLPHPFESRCPAYTRRLSLQFVLGFKGQSGCISCGCPTSKHFLALRSPLFWTLSLNSQPLHRNLRMLYALHLKIRLPDLEAACFCLPSLIDVPETGGELPKRNRSEGSLVTGGRILLWH</sequence>
<dbReference type="Proteomes" id="UP000799302">
    <property type="component" value="Unassembled WGS sequence"/>
</dbReference>
<accession>A0A6A6U9A9</accession>
<gene>
    <name evidence="1" type="ORF">BT63DRAFT_304393</name>
</gene>
<reference evidence="1" key="1">
    <citation type="journal article" date="2020" name="Stud. Mycol.">
        <title>101 Dothideomycetes genomes: a test case for predicting lifestyles and emergence of pathogens.</title>
        <authorList>
            <person name="Haridas S."/>
            <person name="Albert R."/>
            <person name="Binder M."/>
            <person name="Bloem J."/>
            <person name="Labutti K."/>
            <person name="Salamov A."/>
            <person name="Andreopoulos B."/>
            <person name="Baker S."/>
            <person name="Barry K."/>
            <person name="Bills G."/>
            <person name="Bluhm B."/>
            <person name="Cannon C."/>
            <person name="Castanera R."/>
            <person name="Culley D."/>
            <person name="Daum C."/>
            <person name="Ezra D."/>
            <person name="Gonzalez J."/>
            <person name="Henrissat B."/>
            <person name="Kuo A."/>
            <person name="Liang C."/>
            <person name="Lipzen A."/>
            <person name="Lutzoni F."/>
            <person name="Magnuson J."/>
            <person name="Mondo S."/>
            <person name="Nolan M."/>
            <person name="Ohm R."/>
            <person name="Pangilinan J."/>
            <person name="Park H.-J."/>
            <person name="Ramirez L."/>
            <person name="Alfaro M."/>
            <person name="Sun H."/>
            <person name="Tritt A."/>
            <person name="Yoshinaga Y."/>
            <person name="Zwiers L.-H."/>
            <person name="Turgeon B."/>
            <person name="Goodwin S."/>
            <person name="Spatafora J."/>
            <person name="Crous P."/>
            <person name="Grigoriev I."/>
        </authorList>
    </citation>
    <scope>NUCLEOTIDE SEQUENCE</scope>
    <source>
        <strain evidence="1">CBS 115976</strain>
    </source>
</reference>